<dbReference type="FunFam" id="1.20.1720.10:FF:000012">
    <property type="entry name" value="MFS toxin efflux pump (AflT)"/>
    <property type="match status" value="1"/>
</dbReference>
<evidence type="ECO:0000256" key="2">
    <source>
        <dbReference type="ARBA" id="ARBA00022692"/>
    </source>
</evidence>
<dbReference type="Gene3D" id="1.20.1720.10">
    <property type="entry name" value="Multidrug resistance protein D"/>
    <property type="match status" value="1"/>
</dbReference>
<feature type="transmembrane region" description="Helical" evidence="6">
    <location>
        <begin position="144"/>
        <end position="164"/>
    </location>
</feature>
<dbReference type="PROSITE" id="PS50850">
    <property type="entry name" value="MFS"/>
    <property type="match status" value="1"/>
</dbReference>
<feature type="transmembrane region" description="Helical" evidence="6">
    <location>
        <begin position="207"/>
        <end position="227"/>
    </location>
</feature>
<feature type="transmembrane region" description="Helical" evidence="6">
    <location>
        <begin position="274"/>
        <end position="293"/>
    </location>
</feature>
<dbReference type="EMBL" id="JAWDJX010000062">
    <property type="protein sequence ID" value="KAK3047405.1"/>
    <property type="molecule type" value="Genomic_DNA"/>
</dbReference>
<feature type="transmembrane region" description="Helical" evidence="6">
    <location>
        <begin position="411"/>
        <end position="429"/>
    </location>
</feature>
<dbReference type="Proteomes" id="UP001271007">
    <property type="component" value="Unassembled WGS sequence"/>
</dbReference>
<dbReference type="InterPro" id="IPR020846">
    <property type="entry name" value="MFS_dom"/>
</dbReference>
<feature type="transmembrane region" description="Helical" evidence="6">
    <location>
        <begin position="435"/>
        <end position="458"/>
    </location>
</feature>
<dbReference type="SUPFAM" id="SSF103473">
    <property type="entry name" value="MFS general substrate transporter"/>
    <property type="match status" value="1"/>
</dbReference>
<accession>A0AAJ0D6J1</accession>
<evidence type="ECO:0000256" key="1">
    <source>
        <dbReference type="ARBA" id="ARBA00004141"/>
    </source>
</evidence>
<dbReference type="InterPro" id="IPR036259">
    <property type="entry name" value="MFS_trans_sf"/>
</dbReference>
<feature type="transmembrane region" description="Helical" evidence="6">
    <location>
        <begin position="540"/>
        <end position="561"/>
    </location>
</feature>
<evidence type="ECO:0000256" key="3">
    <source>
        <dbReference type="ARBA" id="ARBA00022989"/>
    </source>
</evidence>
<evidence type="ECO:0000313" key="8">
    <source>
        <dbReference type="EMBL" id="KAK3047405.1"/>
    </source>
</evidence>
<evidence type="ECO:0000256" key="6">
    <source>
        <dbReference type="SAM" id="Phobius"/>
    </source>
</evidence>
<dbReference type="Gene3D" id="1.20.1250.20">
    <property type="entry name" value="MFS general substrate transporter like domains"/>
    <property type="match status" value="1"/>
</dbReference>
<dbReference type="InterPro" id="IPR011701">
    <property type="entry name" value="MFS"/>
</dbReference>
<feature type="transmembrane region" description="Helical" evidence="6">
    <location>
        <begin position="470"/>
        <end position="493"/>
    </location>
</feature>
<keyword evidence="4 6" id="KW-0472">Membrane</keyword>
<feature type="transmembrane region" description="Helical" evidence="6">
    <location>
        <begin position="170"/>
        <end position="195"/>
    </location>
</feature>
<proteinExistence type="predicted"/>
<feature type="transmembrane region" description="Helical" evidence="6">
    <location>
        <begin position="379"/>
        <end position="399"/>
    </location>
</feature>
<evidence type="ECO:0000259" key="7">
    <source>
        <dbReference type="PROSITE" id="PS50850"/>
    </source>
</evidence>
<feature type="transmembrane region" description="Helical" evidence="6">
    <location>
        <begin position="346"/>
        <end position="367"/>
    </location>
</feature>
<sequence>MAEHDPKVETSTIVPPEDATTHIYNPVTKTEEVHERPTTSSSKDDSELEKQQPDDDMPKAEQVQSTTDSIYPGRAQTLGVVIALMLAMFLVALDRTIIATAIPKMTDEFHSLDDIGWYGSAFMLTSCCSQLIMGRVYTFHVPKYVFLICVFVFEVGSAVCGSAPTSTAFIVGRAIAGMGAAGITSGVIILIVGAVPLAKRPKYQGMFGAVFGVASVVGPLLGGVFTTKVSWRWCFYINLPLGAIIVVPIWFLLKTTSPKQPGVTIWKQLAQLDLLGNFFLLPSIICLLLGLQWGGSSYKWSDGRIIALFTLFGLFFIGFVLVQVFMQATATIPARMIKNRSIIGGLWFTITLASAMMLLVFYLPIWFQAIKGVSAVQSGIDTIPLVLALVLGAISTGILTSKIGYYTQWMYAAAIIMPIGCGLMMTLDLDSSEGIWIGLQIVAGFGIGIGMQQASVAAQTVLEKQDVPTGVSLIFFGQMLGGAIFISVGQNIFTSNLVTRLTALNHGLTPEQIINTGATDLRDALPANELHDVLVEYNLALRQVFLVATVVSALSLLGALMMEWRSVKKGQAQVAASRHWARRL</sequence>
<feature type="compositionally biased region" description="Basic and acidic residues" evidence="5">
    <location>
        <begin position="29"/>
        <end position="59"/>
    </location>
</feature>
<evidence type="ECO:0000256" key="4">
    <source>
        <dbReference type="ARBA" id="ARBA00023136"/>
    </source>
</evidence>
<dbReference type="GO" id="GO:0005886">
    <property type="term" value="C:plasma membrane"/>
    <property type="evidence" value="ECO:0007669"/>
    <property type="project" value="TreeGrafter"/>
</dbReference>
<evidence type="ECO:0000256" key="5">
    <source>
        <dbReference type="SAM" id="MobiDB-lite"/>
    </source>
</evidence>
<feature type="transmembrane region" description="Helical" evidence="6">
    <location>
        <begin position="305"/>
        <end position="325"/>
    </location>
</feature>
<dbReference type="PANTHER" id="PTHR23501">
    <property type="entry name" value="MAJOR FACILITATOR SUPERFAMILY"/>
    <property type="match status" value="1"/>
</dbReference>
<dbReference type="GO" id="GO:0022857">
    <property type="term" value="F:transmembrane transporter activity"/>
    <property type="evidence" value="ECO:0007669"/>
    <property type="project" value="InterPro"/>
</dbReference>
<protein>
    <recommendedName>
        <fullName evidence="7">Major facilitator superfamily (MFS) profile domain-containing protein</fullName>
    </recommendedName>
</protein>
<keyword evidence="3 6" id="KW-1133">Transmembrane helix</keyword>
<comment type="subcellular location">
    <subcellularLocation>
        <location evidence="1">Membrane</location>
        <topology evidence="1">Multi-pass membrane protein</topology>
    </subcellularLocation>
</comment>
<organism evidence="8 9">
    <name type="scientific">Extremus antarcticus</name>
    <dbReference type="NCBI Taxonomy" id="702011"/>
    <lineage>
        <taxon>Eukaryota</taxon>
        <taxon>Fungi</taxon>
        <taxon>Dikarya</taxon>
        <taxon>Ascomycota</taxon>
        <taxon>Pezizomycotina</taxon>
        <taxon>Dothideomycetes</taxon>
        <taxon>Dothideomycetidae</taxon>
        <taxon>Mycosphaerellales</taxon>
        <taxon>Extremaceae</taxon>
        <taxon>Extremus</taxon>
    </lineage>
</organism>
<evidence type="ECO:0000313" key="9">
    <source>
        <dbReference type="Proteomes" id="UP001271007"/>
    </source>
</evidence>
<dbReference type="FunFam" id="1.20.1250.20:FF:000196">
    <property type="entry name" value="MFS toxin efflux pump (AflT)"/>
    <property type="match status" value="1"/>
</dbReference>
<gene>
    <name evidence="8" type="ORF">LTR09_011151</name>
</gene>
<keyword evidence="2 6" id="KW-0812">Transmembrane</keyword>
<comment type="caution">
    <text evidence="8">The sequence shown here is derived from an EMBL/GenBank/DDBJ whole genome shotgun (WGS) entry which is preliminary data.</text>
</comment>
<dbReference type="CDD" id="cd17502">
    <property type="entry name" value="MFS_Azr1_MDR_like"/>
    <property type="match status" value="1"/>
</dbReference>
<dbReference type="PANTHER" id="PTHR23501:SF201">
    <property type="entry name" value="MFS AFLATOXIN EFFLUX PUMP"/>
    <property type="match status" value="1"/>
</dbReference>
<keyword evidence="9" id="KW-1185">Reference proteome</keyword>
<name>A0AAJ0D6J1_9PEZI</name>
<feature type="transmembrane region" description="Helical" evidence="6">
    <location>
        <begin position="115"/>
        <end position="132"/>
    </location>
</feature>
<feature type="domain" description="Major facilitator superfamily (MFS) profile" evidence="7">
    <location>
        <begin position="80"/>
        <end position="567"/>
    </location>
</feature>
<dbReference type="Pfam" id="PF07690">
    <property type="entry name" value="MFS_1"/>
    <property type="match status" value="1"/>
</dbReference>
<feature type="region of interest" description="Disordered" evidence="5">
    <location>
        <begin position="1"/>
        <end position="68"/>
    </location>
</feature>
<feature type="transmembrane region" description="Helical" evidence="6">
    <location>
        <begin position="233"/>
        <end position="253"/>
    </location>
</feature>
<feature type="transmembrane region" description="Helical" evidence="6">
    <location>
        <begin position="78"/>
        <end position="103"/>
    </location>
</feature>
<dbReference type="AlphaFoldDB" id="A0AAJ0D6J1"/>
<reference evidence="8" key="1">
    <citation type="submission" date="2023-04" db="EMBL/GenBank/DDBJ databases">
        <title>Black Yeasts Isolated from many extreme environments.</title>
        <authorList>
            <person name="Coleine C."/>
            <person name="Stajich J.E."/>
            <person name="Selbmann L."/>
        </authorList>
    </citation>
    <scope>NUCLEOTIDE SEQUENCE</scope>
    <source>
        <strain evidence="8">CCFEE 5312</strain>
    </source>
</reference>